<evidence type="ECO:0000313" key="1">
    <source>
        <dbReference type="EMBL" id="CAF1660823.1"/>
    </source>
</evidence>
<dbReference type="AlphaFoldDB" id="A0A816FFD2"/>
<reference evidence="1" key="1">
    <citation type="submission" date="2021-02" db="EMBL/GenBank/DDBJ databases">
        <authorList>
            <person name="Nowell W R."/>
        </authorList>
    </citation>
    <scope>NUCLEOTIDE SEQUENCE</scope>
</reference>
<proteinExistence type="predicted"/>
<gene>
    <name evidence="1" type="ORF">GPM918_LOCUS45971</name>
    <name evidence="2" type="ORF">SRO942_LOCUS49135</name>
</gene>
<evidence type="ECO:0000313" key="3">
    <source>
        <dbReference type="Proteomes" id="UP000663829"/>
    </source>
</evidence>
<dbReference type="EMBL" id="CAJOBC010129846">
    <property type="protein sequence ID" value="CAF4608777.1"/>
    <property type="molecule type" value="Genomic_DNA"/>
</dbReference>
<feature type="non-terminal residue" evidence="1">
    <location>
        <position position="216"/>
    </location>
</feature>
<sequence length="216" mass="25350">MYPLSASLLKRLDEYANIQYLYPLMEFSKYLINKYNHRIQRNHGAVMTIDEALQQGGLDSQNLRILLDQFIDVWYKINLKSVRHGCHTPKFVRPHLREDFASKTSLAFVLLNKSKDDSSLLLTACIHTLANMQNEIVAYFRKVIVNETILNTRVFLNAIRPEHMLRLDESEIGNKLVENSFIINYEYGQGRDLIYDYEEIEMYMRNLVSSLCLFDT</sequence>
<organism evidence="1 3">
    <name type="scientific">Didymodactylos carnosus</name>
    <dbReference type="NCBI Taxonomy" id="1234261"/>
    <lineage>
        <taxon>Eukaryota</taxon>
        <taxon>Metazoa</taxon>
        <taxon>Spiralia</taxon>
        <taxon>Gnathifera</taxon>
        <taxon>Rotifera</taxon>
        <taxon>Eurotatoria</taxon>
        <taxon>Bdelloidea</taxon>
        <taxon>Philodinida</taxon>
        <taxon>Philodinidae</taxon>
        <taxon>Didymodactylos</taxon>
    </lineage>
</organism>
<evidence type="ECO:0000313" key="2">
    <source>
        <dbReference type="EMBL" id="CAF4608777.1"/>
    </source>
</evidence>
<dbReference type="OrthoDB" id="2423195at2759"/>
<comment type="caution">
    <text evidence="1">The sequence shown here is derived from an EMBL/GenBank/DDBJ whole genome shotgun (WGS) entry which is preliminary data.</text>
</comment>
<name>A0A816FFD2_9BILA</name>
<protein>
    <submittedName>
        <fullName evidence="1">Uncharacterized protein</fullName>
    </submittedName>
</protein>
<dbReference type="EMBL" id="CAJNOQ010055839">
    <property type="protein sequence ID" value="CAF1660823.1"/>
    <property type="molecule type" value="Genomic_DNA"/>
</dbReference>
<keyword evidence="3" id="KW-1185">Reference proteome</keyword>
<accession>A0A816FFD2</accession>
<dbReference type="Proteomes" id="UP000663829">
    <property type="component" value="Unassembled WGS sequence"/>
</dbReference>
<dbReference type="Proteomes" id="UP000681722">
    <property type="component" value="Unassembled WGS sequence"/>
</dbReference>